<keyword evidence="2" id="KW-0812">Transmembrane</keyword>
<feature type="transmembrane region" description="Helical" evidence="2">
    <location>
        <begin position="664"/>
        <end position="685"/>
    </location>
</feature>
<dbReference type="Gene3D" id="3.40.50.12780">
    <property type="entry name" value="N-terminal domain of ligase-like"/>
    <property type="match status" value="1"/>
</dbReference>
<keyword evidence="6" id="KW-1185">Reference proteome</keyword>
<dbReference type="Proteomes" id="UP000317722">
    <property type="component" value="Unassembled WGS sequence"/>
</dbReference>
<keyword evidence="2" id="KW-0472">Membrane</keyword>
<dbReference type="InterPro" id="IPR042099">
    <property type="entry name" value="ANL_N_sf"/>
</dbReference>
<feature type="domain" description="AMP-dependent synthetase/ligase" evidence="3">
    <location>
        <begin position="124"/>
        <end position="332"/>
    </location>
</feature>
<dbReference type="GO" id="GO:0016747">
    <property type="term" value="F:acyltransferase activity, transferring groups other than amino-acyl groups"/>
    <property type="evidence" value="ECO:0007669"/>
    <property type="project" value="InterPro"/>
</dbReference>
<feature type="domain" description="Acyltransferase 3" evidence="4">
    <location>
        <begin position="566"/>
        <end position="825"/>
    </location>
</feature>
<dbReference type="PROSITE" id="PS00455">
    <property type="entry name" value="AMP_BINDING"/>
    <property type="match status" value="1"/>
</dbReference>
<evidence type="ECO:0000256" key="1">
    <source>
        <dbReference type="ARBA" id="ARBA00006432"/>
    </source>
</evidence>
<dbReference type="InterPro" id="IPR020845">
    <property type="entry name" value="AMP-binding_CS"/>
</dbReference>
<dbReference type="AlphaFoldDB" id="A0A502D0J2"/>
<evidence type="ECO:0000313" key="5">
    <source>
        <dbReference type="EMBL" id="TPG18392.1"/>
    </source>
</evidence>
<feature type="transmembrane region" description="Helical" evidence="2">
    <location>
        <begin position="697"/>
        <end position="714"/>
    </location>
</feature>
<comment type="caution">
    <text evidence="5">The sequence shown here is derived from an EMBL/GenBank/DDBJ whole genome shotgun (WGS) entry which is preliminary data.</text>
</comment>
<keyword evidence="2" id="KW-1133">Transmembrane helix</keyword>
<feature type="transmembrane region" description="Helical" evidence="2">
    <location>
        <begin position="726"/>
        <end position="743"/>
    </location>
</feature>
<dbReference type="Pfam" id="PF00501">
    <property type="entry name" value="AMP-binding"/>
    <property type="match status" value="1"/>
</dbReference>
<gene>
    <name evidence="5" type="ORF">EAH86_06040</name>
</gene>
<comment type="similarity">
    <text evidence="1">Belongs to the ATP-dependent AMP-binding enzyme family.</text>
</comment>
<dbReference type="GO" id="GO:0031956">
    <property type="term" value="F:medium-chain fatty acid-CoA ligase activity"/>
    <property type="evidence" value="ECO:0007669"/>
    <property type="project" value="TreeGrafter"/>
</dbReference>
<evidence type="ECO:0000259" key="4">
    <source>
        <dbReference type="Pfam" id="PF01757"/>
    </source>
</evidence>
<accession>A0A502D0J2</accession>
<dbReference type="InterPro" id="IPR000873">
    <property type="entry name" value="AMP-dep_synth/lig_dom"/>
</dbReference>
<reference evidence="5 6" key="1">
    <citation type="journal article" date="2019" name="Environ. Microbiol.">
        <title>Species interactions and distinct microbial communities in high Arctic permafrost affected cryosols are associated with the CH4 and CO2 gas fluxes.</title>
        <authorList>
            <person name="Altshuler I."/>
            <person name="Hamel J."/>
            <person name="Turney S."/>
            <person name="Magnuson E."/>
            <person name="Levesque R."/>
            <person name="Greer C."/>
            <person name="Whyte L.G."/>
        </authorList>
    </citation>
    <scope>NUCLEOTIDE SEQUENCE [LARGE SCALE GENOMIC DNA]</scope>
    <source>
        <strain evidence="5 6">S9.3A</strain>
    </source>
</reference>
<evidence type="ECO:0000256" key="2">
    <source>
        <dbReference type="SAM" id="Phobius"/>
    </source>
</evidence>
<feature type="transmembrane region" description="Helical" evidence="2">
    <location>
        <begin position="821"/>
        <end position="840"/>
    </location>
</feature>
<dbReference type="SUPFAM" id="SSF56801">
    <property type="entry name" value="Acetyl-CoA synthetase-like"/>
    <property type="match status" value="1"/>
</dbReference>
<dbReference type="Pfam" id="PF01757">
    <property type="entry name" value="Acyl_transf_3"/>
    <property type="match status" value="1"/>
</dbReference>
<dbReference type="GO" id="GO:0006631">
    <property type="term" value="P:fatty acid metabolic process"/>
    <property type="evidence" value="ECO:0007669"/>
    <property type="project" value="TreeGrafter"/>
</dbReference>
<name>A0A502D0J2_9MICO</name>
<dbReference type="InterPro" id="IPR036736">
    <property type="entry name" value="ACP-like_sf"/>
</dbReference>
<protein>
    <submittedName>
        <fullName evidence="5">AMP-dependent synthetase</fullName>
    </submittedName>
</protein>
<organism evidence="5 6">
    <name type="scientific">Pedococcus bigeumensis</name>
    <dbReference type="NCBI Taxonomy" id="433644"/>
    <lineage>
        <taxon>Bacteria</taxon>
        <taxon>Bacillati</taxon>
        <taxon>Actinomycetota</taxon>
        <taxon>Actinomycetes</taxon>
        <taxon>Micrococcales</taxon>
        <taxon>Intrasporangiaceae</taxon>
        <taxon>Pedococcus</taxon>
    </lineage>
</organism>
<feature type="transmembrane region" description="Helical" evidence="2">
    <location>
        <begin position="796"/>
        <end position="815"/>
    </location>
</feature>
<sequence>MSSPTRRRVGFVATLADRGQDIAVHTGDTCLTYAALADRVVAAGIALGTGRRLVLIAAENSLDALVTYLGALHAGHVPLLAPGDRLQHLDGLIDAYDPDVVAGRGDSGWQVTARRTVAAHDLHVDLALLLTTSGSTGSPKVVRLSHDNLDSNAAAIAESLGVRRTDRAITSLPLHYCYGLSVVHSHLSAGAAVVLTDLSVVDPCFWTLFDEVGATTLAGVPHSFDLLDRSGFTQRTHPSLRVVTQAGGRLAPDTVQRYAALGRGHGWDLFVMYGQTEATARMAVLPPDLLSARPESVGRPVPGGSFRLDLLSEIDCGLGELVYSGPNVMLGYAESGLDLARGREVHELRTGDLARLGPDGLVEIVGRRSRFAKVVGLRIDLDQVERDLAATGHETHCVDLGDAIGVLVAAPGSGADVTQTVTRRHGIPASGVVVLDGSEAPRLATGKPDYPGMAELIGAHRAQAAQAAQSAAAGALQRQTGDLTEDVVTLYRSLLSAPQADQTTSFVDLGGDSLSYVEVSLRLEGLLDALPHGWHLLAPSELGAAASAPGAVRTRRRLHTVDTTVLVRAMAILLILANHTHLSFVPGGAHTLLALVGYNVARFQLTSRPRRERVRGIGRSVARVVLPSAAWIGAVALVAGTYDWRNVLMVNQVLGDWAQWSPHWHYWFIEAITSLLLGTALLMAIPAVDRWERRWPFAFPLALVGVGLLTRYGVLVPDAGPYRGANAYVLIWLFATGWAAARATTTRQRLLVSAIPVLTVPGFWPSMPGREVTIVVGLLALIWFPTARVPGWVGRAASQIATASLFVYLTHFVVYPRIMGYSSLLAMACCLVVGIAYCRLWTGLEATVRRVFRALVARRDLRTQVTSRVVRTRTPAGPATDAPL</sequence>
<dbReference type="EMBL" id="RCZM01000002">
    <property type="protein sequence ID" value="TPG18392.1"/>
    <property type="molecule type" value="Genomic_DNA"/>
</dbReference>
<dbReference type="PANTHER" id="PTHR43201">
    <property type="entry name" value="ACYL-COA SYNTHETASE"/>
    <property type="match status" value="1"/>
</dbReference>
<feature type="transmembrane region" description="Helical" evidence="2">
    <location>
        <begin position="621"/>
        <end position="644"/>
    </location>
</feature>
<dbReference type="SUPFAM" id="SSF47336">
    <property type="entry name" value="ACP-like"/>
    <property type="match status" value="1"/>
</dbReference>
<feature type="transmembrane region" description="Helical" evidence="2">
    <location>
        <begin position="583"/>
        <end position="601"/>
    </location>
</feature>
<dbReference type="OrthoDB" id="8445630at2"/>
<dbReference type="InterPro" id="IPR002656">
    <property type="entry name" value="Acyl_transf_3_dom"/>
</dbReference>
<evidence type="ECO:0000313" key="6">
    <source>
        <dbReference type="Proteomes" id="UP000317722"/>
    </source>
</evidence>
<proteinExistence type="inferred from homology"/>
<evidence type="ECO:0000259" key="3">
    <source>
        <dbReference type="Pfam" id="PF00501"/>
    </source>
</evidence>
<dbReference type="PANTHER" id="PTHR43201:SF8">
    <property type="entry name" value="ACYL-COA SYNTHETASE FAMILY MEMBER 3"/>
    <property type="match status" value="1"/>
</dbReference>